<evidence type="ECO:0000259" key="2">
    <source>
        <dbReference type="Pfam" id="PF09949"/>
    </source>
</evidence>
<dbReference type="AlphaFoldDB" id="A0AAD5TW74"/>
<dbReference type="PANTHER" id="PTHR28208:SF3">
    <property type="entry name" value="PHOSPHATIDATE PHOSPHATASE APP1"/>
    <property type="match status" value="1"/>
</dbReference>
<proteinExistence type="predicted"/>
<feature type="region of interest" description="Disordered" evidence="1">
    <location>
        <begin position="13"/>
        <end position="34"/>
    </location>
</feature>
<organism evidence="3 4">
    <name type="scientific">Clydaea vesicula</name>
    <dbReference type="NCBI Taxonomy" id="447962"/>
    <lineage>
        <taxon>Eukaryota</taxon>
        <taxon>Fungi</taxon>
        <taxon>Fungi incertae sedis</taxon>
        <taxon>Chytridiomycota</taxon>
        <taxon>Chytridiomycota incertae sedis</taxon>
        <taxon>Chytridiomycetes</taxon>
        <taxon>Lobulomycetales</taxon>
        <taxon>Lobulomycetaceae</taxon>
        <taxon>Clydaea</taxon>
    </lineage>
</organism>
<dbReference type="Proteomes" id="UP001211065">
    <property type="component" value="Unassembled WGS sequence"/>
</dbReference>
<evidence type="ECO:0000313" key="3">
    <source>
        <dbReference type="EMBL" id="KAJ3210221.1"/>
    </source>
</evidence>
<name>A0AAD5TW74_9FUNG</name>
<comment type="caution">
    <text evidence="3">The sequence shown here is derived from an EMBL/GenBank/DDBJ whole genome shotgun (WGS) entry which is preliminary data.</text>
</comment>
<dbReference type="InterPro" id="IPR019236">
    <property type="entry name" value="APP1_cat"/>
</dbReference>
<protein>
    <recommendedName>
        <fullName evidence="2">Phosphatidate phosphatase APP1 catalytic domain-containing protein</fullName>
    </recommendedName>
</protein>
<dbReference type="Pfam" id="PF09949">
    <property type="entry name" value="APP1_cat"/>
    <property type="match status" value="1"/>
</dbReference>
<feature type="domain" description="Phosphatidate phosphatase APP1 catalytic" evidence="2">
    <location>
        <begin position="253"/>
        <end position="396"/>
    </location>
</feature>
<dbReference type="GO" id="GO:0008195">
    <property type="term" value="F:phosphatidate phosphatase activity"/>
    <property type="evidence" value="ECO:0007669"/>
    <property type="project" value="InterPro"/>
</dbReference>
<evidence type="ECO:0000313" key="4">
    <source>
        <dbReference type="Proteomes" id="UP001211065"/>
    </source>
</evidence>
<keyword evidence="4" id="KW-1185">Reference proteome</keyword>
<dbReference type="EMBL" id="JADGJW010000902">
    <property type="protein sequence ID" value="KAJ3210221.1"/>
    <property type="molecule type" value="Genomic_DNA"/>
</dbReference>
<reference evidence="3" key="1">
    <citation type="submission" date="2020-05" db="EMBL/GenBank/DDBJ databases">
        <title>Phylogenomic resolution of chytrid fungi.</title>
        <authorList>
            <person name="Stajich J.E."/>
            <person name="Amses K."/>
            <person name="Simmons R."/>
            <person name="Seto K."/>
            <person name="Myers J."/>
            <person name="Bonds A."/>
            <person name="Quandt C.A."/>
            <person name="Barry K."/>
            <person name="Liu P."/>
            <person name="Grigoriev I."/>
            <person name="Longcore J.E."/>
            <person name="James T.Y."/>
        </authorList>
    </citation>
    <scope>NUCLEOTIDE SEQUENCE</scope>
    <source>
        <strain evidence="3">JEL0476</strain>
    </source>
</reference>
<sequence length="492" mass="55449">MMNYFTKLFSTGSDANSSVAKKTNDNRDINSSIDKSDAIPTTNCSSTIDTNLPIVEATVSDENANASNNEEVIDVQDQINTSDTPANKDVTINFAPTYAFLKDDVWNILVSGWVFKVNGTRKTRVVESIMSTLARLVVTEKSEQVLNERLSHLILKTVVENYNVKIELVGFTDSPNLDSNNYEDNDTKNLTLNLVTDSTGHFGGTIKLENVKFANWKSVKKVISENNLFFHVRCIDHDEVVDNFVSVIHEEGISVISDIDDTIKESDVHLGMKAMIQNALTIDATPVEGMGAVYKQLYNERKMQFHYVSAGPYTLVYILRSFLTSNFPFGTLHLRNVKVGGQDAMTYKIDVISKIMKDFPKRKFILIGDSGEKDVDTYAAIVEKFPSQVEKIFIRNVTRVNVKYYLKNLSEEDKVAVADAITAATIFEEGNETKSVENSKKIENEIELDKKLLKEFEKTEKILMERTATLYAKLNKNKWKVFTDVGILLKND</sequence>
<dbReference type="PANTHER" id="PTHR28208">
    <property type="entry name" value="PHOSPHATIDATE PHOSPHATASE APP1"/>
    <property type="match status" value="1"/>
</dbReference>
<evidence type="ECO:0000256" key="1">
    <source>
        <dbReference type="SAM" id="MobiDB-lite"/>
    </source>
</evidence>
<gene>
    <name evidence="3" type="ORF">HK099_008348</name>
</gene>
<dbReference type="InterPro" id="IPR052935">
    <property type="entry name" value="Mg2+_PAP"/>
</dbReference>
<accession>A0AAD5TW74</accession>